<gene>
    <name evidence="5" type="ORF">B5F97_10390</name>
</gene>
<evidence type="ECO:0000256" key="1">
    <source>
        <dbReference type="SAM" id="SignalP"/>
    </source>
</evidence>
<dbReference type="InterPro" id="IPR038637">
    <property type="entry name" value="NPCBM_sf"/>
</dbReference>
<dbReference type="Pfam" id="PF08305">
    <property type="entry name" value="NPCBM"/>
    <property type="match status" value="2"/>
</dbReference>
<dbReference type="Pfam" id="PF03781">
    <property type="entry name" value="FGE-sulfatase"/>
    <property type="match status" value="1"/>
</dbReference>
<feature type="domain" description="Sulfatase-modifying factor enzyme-like" evidence="2">
    <location>
        <begin position="1071"/>
        <end position="1329"/>
    </location>
</feature>
<dbReference type="Proteomes" id="UP000195386">
    <property type="component" value="Unassembled WGS sequence"/>
</dbReference>
<dbReference type="PROSITE" id="PS51257">
    <property type="entry name" value="PROKAR_LIPOPROTEIN"/>
    <property type="match status" value="1"/>
</dbReference>
<comment type="caution">
    <text evidence="5">The sequence shown here is derived from an EMBL/GenBank/DDBJ whole genome shotgun (WGS) entry which is preliminary data.</text>
</comment>
<protein>
    <submittedName>
        <fullName evidence="5">Uncharacterized protein</fullName>
    </submittedName>
</protein>
<dbReference type="SUPFAM" id="SSF48695">
    <property type="entry name" value="Multiheme cytochromes"/>
    <property type="match status" value="1"/>
</dbReference>
<dbReference type="GO" id="GO:0120147">
    <property type="term" value="F:formylglycine-generating oxidase activity"/>
    <property type="evidence" value="ECO:0007669"/>
    <property type="project" value="TreeGrafter"/>
</dbReference>
<dbReference type="Gene3D" id="3.90.1580.10">
    <property type="entry name" value="paralog of FGE (formylglycine-generating enzyme)"/>
    <property type="match status" value="1"/>
</dbReference>
<dbReference type="EMBL" id="NFII01000008">
    <property type="protein sequence ID" value="OUO00919.1"/>
    <property type="molecule type" value="Genomic_DNA"/>
</dbReference>
<dbReference type="InterPro" id="IPR008979">
    <property type="entry name" value="Galactose-bd-like_sf"/>
</dbReference>
<feature type="domain" description="Glycosyl hydrolase family 98 putative carbohydrate-binding module" evidence="3">
    <location>
        <begin position="106"/>
        <end position="186"/>
    </location>
</feature>
<reference evidence="6" key="1">
    <citation type="submission" date="2017-04" db="EMBL/GenBank/DDBJ databases">
        <title>Function of individual gut microbiota members based on whole genome sequencing of pure cultures obtained from chicken caecum.</title>
        <authorList>
            <person name="Medvecky M."/>
            <person name="Cejkova D."/>
            <person name="Polansky O."/>
            <person name="Karasova D."/>
            <person name="Kubasova T."/>
            <person name="Cizek A."/>
            <person name="Rychlik I."/>
        </authorList>
    </citation>
    <scope>NUCLEOTIDE SEQUENCE [LARGE SCALE GENOMIC DNA]</scope>
    <source>
        <strain evidence="6">An43</strain>
    </source>
</reference>
<dbReference type="InterPro" id="IPR036280">
    <property type="entry name" value="Multihaem_cyt_sf"/>
</dbReference>
<dbReference type="PANTHER" id="PTHR23150">
    <property type="entry name" value="SULFATASE MODIFYING FACTOR 1, 2"/>
    <property type="match status" value="1"/>
</dbReference>
<feature type="chain" id="PRO_5012441113" evidence="1">
    <location>
        <begin position="23"/>
        <end position="1332"/>
    </location>
</feature>
<keyword evidence="1" id="KW-0732">Signal</keyword>
<dbReference type="Gene3D" id="2.60.120.1060">
    <property type="entry name" value="NPCBM/NEW2 domain"/>
    <property type="match status" value="2"/>
</dbReference>
<evidence type="ECO:0000313" key="6">
    <source>
        <dbReference type="Proteomes" id="UP000195386"/>
    </source>
</evidence>
<dbReference type="SUPFAM" id="SSF56436">
    <property type="entry name" value="C-type lectin-like"/>
    <property type="match status" value="1"/>
</dbReference>
<feature type="domain" description="Hydrazine synthase alpha subunit middle" evidence="4">
    <location>
        <begin position="739"/>
        <end position="830"/>
    </location>
</feature>
<dbReference type="PANTHER" id="PTHR23150:SF19">
    <property type="entry name" value="FORMYLGLYCINE-GENERATING ENZYME"/>
    <property type="match status" value="1"/>
</dbReference>
<dbReference type="InterPro" id="IPR040698">
    <property type="entry name" value="HZS_alpha_mid"/>
</dbReference>
<evidence type="ECO:0000259" key="2">
    <source>
        <dbReference type="Pfam" id="PF03781"/>
    </source>
</evidence>
<dbReference type="InterPro" id="IPR042095">
    <property type="entry name" value="SUMF_sf"/>
</dbReference>
<dbReference type="InterPro" id="IPR005532">
    <property type="entry name" value="SUMF_dom"/>
</dbReference>
<dbReference type="Gene3D" id="2.120.10.30">
    <property type="entry name" value="TolB, C-terminal domain"/>
    <property type="match status" value="1"/>
</dbReference>
<dbReference type="SUPFAM" id="SSF49785">
    <property type="entry name" value="Galactose-binding domain-like"/>
    <property type="match status" value="2"/>
</dbReference>
<dbReference type="RefSeq" id="WP_087426224.1">
    <property type="nucleotide sequence ID" value="NZ_NFII01000008.1"/>
</dbReference>
<proteinExistence type="predicted"/>
<accession>A0A1Y3YWR8</accession>
<evidence type="ECO:0000313" key="5">
    <source>
        <dbReference type="EMBL" id="OUO00919.1"/>
    </source>
</evidence>
<feature type="signal peptide" evidence="1">
    <location>
        <begin position="1"/>
        <end position="22"/>
    </location>
</feature>
<dbReference type="InterPro" id="IPR016187">
    <property type="entry name" value="CTDL_fold"/>
</dbReference>
<evidence type="ECO:0000259" key="3">
    <source>
        <dbReference type="Pfam" id="PF08305"/>
    </source>
</evidence>
<dbReference type="InterPro" id="IPR013222">
    <property type="entry name" value="Glyco_hyd_98_carb-bd"/>
</dbReference>
<dbReference type="Pfam" id="PF18582">
    <property type="entry name" value="HZS_alpha"/>
    <property type="match status" value="1"/>
</dbReference>
<feature type="domain" description="Glycosyl hydrolase family 98 putative carbohydrate-binding module" evidence="3">
    <location>
        <begin position="49"/>
        <end position="99"/>
    </location>
</feature>
<dbReference type="InterPro" id="IPR011042">
    <property type="entry name" value="6-blade_b-propeller_TolB-like"/>
</dbReference>
<organism evidence="5 6">
    <name type="scientific">Bacteroides clarus</name>
    <dbReference type="NCBI Taxonomy" id="626929"/>
    <lineage>
        <taxon>Bacteria</taxon>
        <taxon>Pseudomonadati</taxon>
        <taxon>Bacteroidota</taxon>
        <taxon>Bacteroidia</taxon>
        <taxon>Bacteroidales</taxon>
        <taxon>Bacteroidaceae</taxon>
        <taxon>Bacteroides</taxon>
    </lineage>
</organism>
<name>A0A1Y3YWR8_9BACE</name>
<dbReference type="SUPFAM" id="SSF82171">
    <property type="entry name" value="DPP6 N-terminal domain-like"/>
    <property type="match status" value="1"/>
</dbReference>
<sequence length="1332" mass="149922">MKYRSCILVACLLLSSCGTLFAKGKKTSSWLDATVEAKTEIQAKLKKKKMSVSSSWIRKGQKPERFTIDVKGMEKLVLVTTGGPDGNSHDHGIWANARLITKDGKQIWLDKLDYEYGVSGWKSPRKNRDTANKYIYIAKKKYDHGILCSAEGMLVYDLGDKYVRFEAEVGIDDRARGGSVYFKALGIDPTATGKALAAQYPAEIAMLAGYFGGIEVWLANGGEAIEKGAVNRLLKSLKDKGYFSNQVKKVNAMKPGEERTKAYLNLLKEMDTVIGLQAELQWLNVQALKLAFTDLKKQKGFDVSKYQPMYDEVLALVDKGFDGIYRNNPQAIAAAQKALENRRAILLGNPLLDSDKIVATRYKIGARAREIMAPDLGTQSNNWSNQESARRDGFDAEIVELSDIRGKNIRMRQVYKPSNGSSVADLRLHWNGDRVMFTQTRKDKRWNVFEVKLDGTGLKELINNEEPDLEFYDGTYLPDGRILAISNIGYQGVPCVNGSDPVGNLVLYTPQTGNLRRITFDQDANWNPVVMNNGRVMYTRWEYTDLTHYYSRIVMHMNPDGTENKALYGSGAMFPNSTFDIQPLPGHGSAFVGIISGHHGTARSGRLILFDPSKGRKSVAGMTQEIPYRNRPIKEVIKDRLVDGVWPQFIKPTALSDKYFLVAAKLSKESLWGIYLVDIYDNVTCLMEMEGEGFISPILVKKTQMPPAIPDRVKLNDKEATIFIQDIYEGEGLRGIPRGTVKSLRLHAYEYAYVKTKSDHNWHGIQSGWDIKRQLGTVPVEEDGSAIFKVPANTPISIQPLDKDGVAVQWMRSWLTGQPGEVVSCIGCHEDQNQIPIPKRVMASQKSAHKLTPPEGGPRSFTFDLEVQPILDRTCIACHNGDKAFDLRGGKKDRLGYGTSYLNLHPYVHRQGGEGDMVVLQPYEYHPNTSELVRMLKKGHYNVQLTDDEWRKLYNWIDYNAPDKGYFNANVLNYLPYKGFDQIKRRKELTDKYANGAGVDWKKEIADYAAYLKGKGEITPVMPAALKSVEAKELTVTGWPFNAETAKAKQAQAGGGIHKSIEIAPGVKLNFVRIPAGEFVMGSYNGEPDAYPTAKVKIDKAFWMGELEVTNQQYNVIFPEHDSRYVDQQWKDHVVQGYPANEPQQPVIRVSYNDAMEYCKKLSAKTGLKITLPTEAQWEWACRAGSDTDFWYGTKNSDFGKKDNLADKTTLLFAVAGVDPKPMKPDNSWYKYYTFLPKEESVDDGELVQIGGKKYEANPFGLYCMHGNVAEWTRSDYTPYPYNAASKTTSEHKVVRGGSYIERPKFSTSHSRKGFYPYQRVFNVGFRLIIEE</sequence>
<dbReference type="InterPro" id="IPR051043">
    <property type="entry name" value="Sulfatase_Mod_Factor_Kinase"/>
</dbReference>
<evidence type="ECO:0000259" key="4">
    <source>
        <dbReference type="Pfam" id="PF18582"/>
    </source>
</evidence>